<evidence type="ECO:0000256" key="7">
    <source>
        <dbReference type="PIRSR" id="PIRSR602137-50"/>
    </source>
</evidence>
<feature type="transmembrane region" description="Helical" evidence="9">
    <location>
        <begin position="44"/>
        <end position="62"/>
    </location>
</feature>
<dbReference type="Pfam" id="PF05569">
    <property type="entry name" value="Peptidase_M56"/>
    <property type="match status" value="1"/>
</dbReference>
<feature type="transmembrane region" description="Helical" evidence="9">
    <location>
        <begin position="120"/>
        <end position="138"/>
    </location>
</feature>
<reference evidence="13" key="1">
    <citation type="submission" date="2016-11" db="EMBL/GenBank/DDBJ databases">
        <authorList>
            <person name="Varghese N."/>
            <person name="Submissions S."/>
        </authorList>
    </citation>
    <scope>NUCLEOTIDE SEQUENCE [LARGE SCALE GENOMIC DNA]</scope>
    <source>
        <strain evidence="13">Sac-22</strain>
    </source>
</reference>
<evidence type="ECO:0000313" key="12">
    <source>
        <dbReference type="EMBL" id="SHM90367.1"/>
    </source>
</evidence>
<dbReference type="Gene3D" id="3.40.710.10">
    <property type="entry name" value="DD-peptidase/beta-lactamase superfamily"/>
    <property type="match status" value="1"/>
</dbReference>
<dbReference type="InterPro" id="IPR008756">
    <property type="entry name" value="Peptidase_M56"/>
</dbReference>
<keyword evidence="4" id="KW-0732">Signal</keyword>
<feature type="modified residue" description="N6-carboxylysine" evidence="7">
    <location>
        <position position="387"/>
    </location>
</feature>
<accession>A0A1M7MHI0</accession>
<dbReference type="InterPro" id="IPR052173">
    <property type="entry name" value="Beta-lactam_resp_regulator"/>
</dbReference>
<feature type="domain" description="Penicillin-binding protein transpeptidase" evidence="10">
    <location>
        <begin position="345"/>
        <end position="592"/>
    </location>
</feature>
<keyword evidence="5 8" id="KW-0378">Hydrolase</keyword>
<evidence type="ECO:0000259" key="11">
    <source>
        <dbReference type="Pfam" id="PF05569"/>
    </source>
</evidence>
<gene>
    <name evidence="12" type="ORF">SAMN05192549_103177</name>
</gene>
<dbReference type="InterPro" id="IPR002137">
    <property type="entry name" value="Beta-lactam_class-D_AS"/>
</dbReference>
<keyword evidence="9" id="KW-1133">Transmembrane helix</keyword>
<sequence>MTGFDIALVRLLLAAAGSLAAGGAVWGVALLCRRYLPALAQHRSLWLLGQIAVAVVFAAMLLPTTQRLRVVPVIEMNEEAPSPMPAASASPQASATVTPAADLTPAAPALSWHTWLRDAARAWLLLYLLGLGHAVWRWRRAQRWLEALAASGSPLDAAAHVPLPDVIEVAAPISPMLQGLRKPRLLLPRHLRTFDPLQQQLIVEHELTHWRRHDLCWSVAAFALQSLFWFNPFMRLLRARLGWAQEFGCDRDVLRGRPPAERKAYAAALVAQFKLQLRPADMALAFGASDAGAHAPTLAARISLIRTPTTERRRWPRWLALASLTAVAVVSVALQPALGWRSAEVQDASAGAALALDCTVMVDAANGASLVREGTCGERVTPASTFKIAISLMGFDSGVLRDEHAPYLPYQESYASSNPSWRHGTDPAGWLRESIVWYSQQVTSQLGAGSVRNYVQSFEYGNRDIASVAGVDDAVAFSELSPTLRISALEQAAFLRKVVNRSLPLSAHAYDMTARLLKLDQPVNGWEVYGKTGTAAVRLPDGSEDQAQDIGWFVGWAVKDGRTVVFARLLQHPVEADLYAGRQTRDAFLRELAQRVL</sequence>
<dbReference type="EMBL" id="FRCX01000003">
    <property type="protein sequence ID" value="SHM90367.1"/>
    <property type="molecule type" value="Genomic_DNA"/>
</dbReference>
<dbReference type="PANTHER" id="PTHR34978:SF3">
    <property type="entry name" value="SLR0241 PROTEIN"/>
    <property type="match status" value="1"/>
</dbReference>
<dbReference type="EC" id="3.5.2.6" evidence="3 8"/>
<evidence type="ECO:0000256" key="8">
    <source>
        <dbReference type="RuleBase" id="RU361140"/>
    </source>
</evidence>
<feature type="domain" description="Peptidase M56" evidence="11">
    <location>
        <begin position="15"/>
        <end position="281"/>
    </location>
</feature>
<dbReference type="InterPro" id="IPR012338">
    <property type="entry name" value="Beta-lactam/transpept-like"/>
</dbReference>
<dbReference type="STRING" id="551987.SAMN05192549_103177"/>
<comment type="similarity">
    <text evidence="2">Belongs to the peptidase M56 family.</text>
</comment>
<dbReference type="RefSeq" id="WP_072783046.1">
    <property type="nucleotide sequence ID" value="NZ_FRCX01000003.1"/>
</dbReference>
<dbReference type="InterPro" id="IPR001460">
    <property type="entry name" value="PCN-bd_Tpept"/>
</dbReference>
<keyword evidence="9" id="KW-0812">Transmembrane</keyword>
<dbReference type="Proteomes" id="UP000184339">
    <property type="component" value="Unassembled WGS sequence"/>
</dbReference>
<dbReference type="PROSITE" id="PS00337">
    <property type="entry name" value="BETA_LACTAMASE_D"/>
    <property type="match status" value="1"/>
</dbReference>
<evidence type="ECO:0000259" key="10">
    <source>
        <dbReference type="Pfam" id="PF00905"/>
    </source>
</evidence>
<evidence type="ECO:0000256" key="5">
    <source>
        <dbReference type="ARBA" id="ARBA00022801"/>
    </source>
</evidence>
<evidence type="ECO:0000256" key="6">
    <source>
        <dbReference type="ARBA" id="ARBA00023251"/>
    </source>
</evidence>
<proteinExistence type="inferred from homology"/>
<feature type="transmembrane region" description="Helical" evidence="9">
    <location>
        <begin position="318"/>
        <end position="338"/>
    </location>
</feature>
<keyword evidence="9" id="KW-0472">Membrane</keyword>
<evidence type="ECO:0000256" key="2">
    <source>
        <dbReference type="ARBA" id="ARBA00011075"/>
    </source>
</evidence>
<dbReference type="SUPFAM" id="SSF56601">
    <property type="entry name" value="beta-lactamase/transpeptidase-like"/>
    <property type="match status" value="1"/>
</dbReference>
<dbReference type="OrthoDB" id="9762883at2"/>
<evidence type="ECO:0000256" key="9">
    <source>
        <dbReference type="SAM" id="Phobius"/>
    </source>
</evidence>
<comment type="catalytic activity">
    <reaction evidence="8">
        <text>a beta-lactam + H2O = a substituted beta-amino acid</text>
        <dbReference type="Rhea" id="RHEA:20401"/>
        <dbReference type="ChEBI" id="CHEBI:15377"/>
        <dbReference type="ChEBI" id="CHEBI:35627"/>
        <dbReference type="ChEBI" id="CHEBI:140347"/>
        <dbReference type="EC" id="3.5.2.6"/>
    </reaction>
</comment>
<dbReference type="AlphaFoldDB" id="A0A1M7MHI0"/>
<dbReference type="Pfam" id="PF00905">
    <property type="entry name" value="Transpeptidase"/>
    <property type="match status" value="1"/>
</dbReference>
<evidence type="ECO:0000256" key="4">
    <source>
        <dbReference type="ARBA" id="ARBA00022729"/>
    </source>
</evidence>
<organism evidence="12 13">
    <name type="scientific">Duganella sacchari</name>
    <dbReference type="NCBI Taxonomy" id="551987"/>
    <lineage>
        <taxon>Bacteria</taxon>
        <taxon>Pseudomonadati</taxon>
        <taxon>Pseudomonadota</taxon>
        <taxon>Betaproteobacteria</taxon>
        <taxon>Burkholderiales</taxon>
        <taxon>Oxalobacteraceae</taxon>
        <taxon>Telluria group</taxon>
        <taxon>Duganella</taxon>
    </lineage>
</organism>
<comment type="similarity">
    <text evidence="1 8">Belongs to the class-D beta-lactamase family.</text>
</comment>
<dbReference type="NCBIfam" id="NF000270">
    <property type="entry name" value="bla_class_D_alt"/>
    <property type="match status" value="1"/>
</dbReference>
<protein>
    <recommendedName>
        <fullName evidence="3 8">Beta-lactamase</fullName>
        <ecNumber evidence="3 8">3.5.2.6</ecNumber>
    </recommendedName>
</protein>
<dbReference type="GO" id="GO:0008800">
    <property type="term" value="F:beta-lactamase activity"/>
    <property type="evidence" value="ECO:0007669"/>
    <property type="project" value="UniProtKB-UniRule"/>
</dbReference>
<feature type="active site" description="Acyl-ester intermediate" evidence="7">
    <location>
        <position position="384"/>
    </location>
</feature>
<dbReference type="GO" id="GO:0017001">
    <property type="term" value="P:antibiotic catabolic process"/>
    <property type="evidence" value="ECO:0007669"/>
    <property type="project" value="InterPro"/>
</dbReference>
<dbReference type="CDD" id="cd07341">
    <property type="entry name" value="M56_BlaR1_MecR1_like"/>
    <property type="match status" value="1"/>
</dbReference>
<dbReference type="GO" id="GO:0046677">
    <property type="term" value="P:response to antibiotic"/>
    <property type="evidence" value="ECO:0007669"/>
    <property type="project" value="UniProtKB-UniRule"/>
</dbReference>
<dbReference type="PANTHER" id="PTHR34978">
    <property type="entry name" value="POSSIBLE SENSOR-TRANSDUCER PROTEIN BLAR"/>
    <property type="match status" value="1"/>
</dbReference>
<evidence type="ECO:0000313" key="13">
    <source>
        <dbReference type="Proteomes" id="UP000184339"/>
    </source>
</evidence>
<name>A0A1M7MHI0_9BURK</name>
<feature type="transmembrane region" description="Helical" evidence="9">
    <location>
        <begin position="6"/>
        <end position="32"/>
    </location>
</feature>
<dbReference type="GO" id="GO:0008658">
    <property type="term" value="F:penicillin binding"/>
    <property type="evidence" value="ECO:0007669"/>
    <property type="project" value="InterPro"/>
</dbReference>
<evidence type="ECO:0000256" key="3">
    <source>
        <dbReference type="ARBA" id="ARBA00012865"/>
    </source>
</evidence>
<keyword evidence="6 8" id="KW-0046">Antibiotic resistance</keyword>
<evidence type="ECO:0000256" key="1">
    <source>
        <dbReference type="ARBA" id="ARBA00007898"/>
    </source>
</evidence>
<keyword evidence="13" id="KW-1185">Reference proteome</keyword>